<dbReference type="EMBL" id="JAMQAW010000023">
    <property type="protein sequence ID" value="MCM2390113.1"/>
    <property type="molecule type" value="Genomic_DNA"/>
</dbReference>
<gene>
    <name evidence="2" type="ORF">NBG84_17755</name>
</gene>
<accession>A0ABT0URU4</accession>
<evidence type="ECO:0000313" key="3">
    <source>
        <dbReference type="Proteomes" id="UP001431429"/>
    </source>
</evidence>
<feature type="transmembrane region" description="Helical" evidence="1">
    <location>
        <begin position="82"/>
        <end position="103"/>
    </location>
</feature>
<dbReference type="RefSeq" id="WP_250920451.1">
    <property type="nucleotide sequence ID" value="NZ_JAMQAW010000023.1"/>
</dbReference>
<keyword evidence="1" id="KW-0812">Transmembrane</keyword>
<keyword evidence="1" id="KW-0472">Membrane</keyword>
<keyword evidence="1" id="KW-1133">Transmembrane helix</keyword>
<organism evidence="2 3">
    <name type="scientific">Streptomyces albipurpureus</name>
    <dbReference type="NCBI Taxonomy" id="2897419"/>
    <lineage>
        <taxon>Bacteria</taxon>
        <taxon>Bacillati</taxon>
        <taxon>Actinomycetota</taxon>
        <taxon>Actinomycetes</taxon>
        <taxon>Kitasatosporales</taxon>
        <taxon>Streptomycetaceae</taxon>
        <taxon>Streptomyces</taxon>
    </lineage>
</organism>
<dbReference type="Proteomes" id="UP001431429">
    <property type="component" value="Unassembled WGS sequence"/>
</dbReference>
<evidence type="ECO:0000256" key="1">
    <source>
        <dbReference type="SAM" id="Phobius"/>
    </source>
</evidence>
<protein>
    <submittedName>
        <fullName evidence="2">Uncharacterized protein</fullName>
    </submittedName>
</protein>
<feature type="transmembrane region" description="Helical" evidence="1">
    <location>
        <begin position="34"/>
        <end position="52"/>
    </location>
</feature>
<keyword evidence="3" id="KW-1185">Reference proteome</keyword>
<feature type="transmembrane region" description="Helical" evidence="1">
    <location>
        <begin position="109"/>
        <end position="129"/>
    </location>
</feature>
<comment type="caution">
    <text evidence="2">The sequence shown here is derived from an EMBL/GenBank/DDBJ whole genome shotgun (WGS) entry which is preliminary data.</text>
</comment>
<proteinExistence type="predicted"/>
<reference evidence="2" key="1">
    <citation type="submission" date="2022-06" db="EMBL/GenBank/DDBJ databases">
        <title>Genome public.</title>
        <authorList>
            <person name="Sun Q."/>
        </authorList>
    </citation>
    <scope>NUCLEOTIDE SEQUENCE</scope>
    <source>
        <strain evidence="2">CWNU-1</strain>
    </source>
</reference>
<name>A0ABT0URU4_9ACTN</name>
<sequence>MKHRPLAIRLLTPAAGLVAMGATALPAASPLRIAPVALFLAAGPGFAALRIAGPALNRNRAVGPAENWDRNFERDSDRIEQFLLIILLSLSASVIVATALIAVELFSGLAVLGLLTLATMIAACCPQLPSTIGKHRSARAPSPPRKG</sequence>
<evidence type="ECO:0000313" key="2">
    <source>
        <dbReference type="EMBL" id="MCM2390113.1"/>
    </source>
</evidence>